<dbReference type="InterPro" id="IPR017518">
    <property type="entry name" value="CHP03084"/>
</dbReference>
<dbReference type="PANTHER" id="PTHR45588:SF1">
    <property type="entry name" value="WW DOMAIN-CONTAINING PROTEIN"/>
    <property type="match status" value="1"/>
</dbReference>
<accession>A0A812IPQ4</accession>
<dbReference type="NCBIfam" id="TIGR03084">
    <property type="entry name" value="TIGR03084 family metal-binding protein"/>
    <property type="match status" value="1"/>
</dbReference>
<dbReference type="EMBL" id="CAJNJA010000001">
    <property type="protein sequence ID" value="CAE7149415.1"/>
    <property type="molecule type" value="Genomic_DNA"/>
</dbReference>
<gene>
    <name evidence="2" type="ORF">SNEC2469_LOCUS121</name>
</gene>
<dbReference type="NCBIfam" id="TIGR03083">
    <property type="entry name" value="maleylpyruvate isomerase family mycothiol-dependent enzyme"/>
    <property type="match status" value="1"/>
</dbReference>
<sequence>MNAEQVSADLQSDWNSQGAEVFDFAILDTIEPSDDPQYDPSEDLEVLEQLWLEQLKPFGEGGFMTDTDARSSLKSVVEDLRAEGDELYQLLEEMDTGFWTQVSTFKDWTVWDVVAHLHLSDHMALTSLRSSDDFKTLMRDMGKSGSMRAYTNAWLTENGHSINGPELLIRWRTMFQQLCEALAAADPDERFAWAGPGMKARMFATARQMETWAHGWEIYDLMKVKRRHSDRLQNIVTIGVRTFGWSFSNRKLPVPEPAPYVELTAPSGKLWTFNDQDENNCVRGTAVDFCQVVTQVRNVADTQLQVSGDTANGWMAIAQCFAGPPEDPPAPGCIALLLASCATQPEPDSTEDTSTGLAATDGVTAPLLEGIGPLQFPISTSVPLAQAYFNQALTLSFGFNHAEAVRSFKEAARQDATCGICWAGAALALGPNINAPMSEDAVAPAWQAIQQAIALRAFETPREQAYIDAIATRYSEDGGDRKALDIIYAGSMSGLVEQYPDDLNARALRAEALMDLMPWAYWNDDGSAASQNTNILVEDLETVMAADPQHPGALHLYIHVMERFEPQRAVAAADRLGGLVPVAGHLVHMPSHIYLRVGRYSDAVDANAEAAEADEDYIAQCNAQGLYPAAYYPHNIHFLWYSAMMEGRKTLSISSALKLAERVPLDMARQMGALQSYVAVPVYTYVRFGMWDEVLALPDAPEGLPFSQAMLHYGRGLAYAAKGDVQRAQAELDTLSNMATSEPVQSLNMRMPGVNEPLMGIASSLVTARIARAGNDSYVELAALEKAVALQDSLPYTEPPHWHYPVRQTLGEAQLRAGHYADAAITFAEDLQHFPKNPWSLYGSELAQNGLGEATDDVKQQRIHAWRNADIDPAVSW</sequence>
<keyword evidence="3" id="KW-1185">Reference proteome</keyword>
<dbReference type="GO" id="GO:0046872">
    <property type="term" value="F:metal ion binding"/>
    <property type="evidence" value="ECO:0007669"/>
    <property type="project" value="InterPro"/>
</dbReference>
<dbReference type="OrthoDB" id="445942at2759"/>
<dbReference type="Pfam" id="PF11716">
    <property type="entry name" value="MDMPI_N"/>
    <property type="match status" value="1"/>
</dbReference>
<evidence type="ECO:0000313" key="2">
    <source>
        <dbReference type="EMBL" id="CAE7149415.1"/>
    </source>
</evidence>
<dbReference type="InterPro" id="IPR034660">
    <property type="entry name" value="DinB/YfiT-like"/>
</dbReference>
<dbReference type="InterPro" id="IPR019734">
    <property type="entry name" value="TPR_rpt"/>
</dbReference>
<dbReference type="SUPFAM" id="SSF48452">
    <property type="entry name" value="TPR-like"/>
    <property type="match status" value="1"/>
</dbReference>
<name>A0A812IPQ4_9DINO</name>
<organism evidence="2 3">
    <name type="scientific">Symbiodinium necroappetens</name>
    <dbReference type="NCBI Taxonomy" id="1628268"/>
    <lineage>
        <taxon>Eukaryota</taxon>
        <taxon>Sar</taxon>
        <taxon>Alveolata</taxon>
        <taxon>Dinophyceae</taxon>
        <taxon>Suessiales</taxon>
        <taxon>Symbiodiniaceae</taxon>
        <taxon>Symbiodinium</taxon>
    </lineage>
</organism>
<dbReference type="PANTHER" id="PTHR45588">
    <property type="entry name" value="TPR DOMAIN-CONTAINING PROTEIN"/>
    <property type="match status" value="1"/>
</dbReference>
<dbReference type="InterPro" id="IPR024344">
    <property type="entry name" value="MDMPI_metal-binding"/>
</dbReference>
<dbReference type="SMART" id="SM00028">
    <property type="entry name" value="TPR"/>
    <property type="match status" value="3"/>
</dbReference>
<dbReference type="AlphaFoldDB" id="A0A812IPQ4"/>
<reference evidence="2" key="1">
    <citation type="submission" date="2021-02" db="EMBL/GenBank/DDBJ databases">
        <authorList>
            <person name="Dougan E. K."/>
            <person name="Rhodes N."/>
            <person name="Thang M."/>
            <person name="Chan C."/>
        </authorList>
    </citation>
    <scope>NUCLEOTIDE SEQUENCE</scope>
</reference>
<dbReference type="InterPro" id="IPR011990">
    <property type="entry name" value="TPR-like_helical_dom_sf"/>
</dbReference>
<dbReference type="Gene3D" id="1.25.40.10">
    <property type="entry name" value="Tetratricopeptide repeat domain"/>
    <property type="match status" value="1"/>
</dbReference>
<protein>
    <recommendedName>
        <fullName evidence="1">Mycothiol-dependent maleylpyruvate isomerase metal-binding domain-containing protein</fullName>
    </recommendedName>
</protein>
<dbReference type="Proteomes" id="UP000601435">
    <property type="component" value="Unassembled WGS sequence"/>
</dbReference>
<proteinExistence type="predicted"/>
<comment type="caution">
    <text evidence="2">The sequence shown here is derived from an EMBL/GenBank/DDBJ whole genome shotgun (WGS) entry which is preliminary data.</text>
</comment>
<dbReference type="InterPro" id="IPR017517">
    <property type="entry name" value="Maleyloyr_isom"/>
</dbReference>
<evidence type="ECO:0000259" key="1">
    <source>
        <dbReference type="Pfam" id="PF11716"/>
    </source>
</evidence>
<evidence type="ECO:0000313" key="3">
    <source>
        <dbReference type="Proteomes" id="UP000601435"/>
    </source>
</evidence>
<feature type="domain" description="Mycothiol-dependent maleylpyruvate isomerase metal-binding" evidence="1">
    <location>
        <begin position="80"/>
        <end position="218"/>
    </location>
</feature>
<dbReference type="SUPFAM" id="SSF109854">
    <property type="entry name" value="DinB/YfiT-like putative metalloenzymes"/>
    <property type="match status" value="1"/>
</dbReference>
<dbReference type="Gene3D" id="1.20.120.450">
    <property type="entry name" value="dinb family like domain"/>
    <property type="match status" value="1"/>
</dbReference>